<dbReference type="OrthoDB" id="5204927at2759"/>
<accession>A0A8A3PE25</accession>
<evidence type="ECO:0000313" key="2">
    <source>
        <dbReference type="EMBL" id="QSZ33378.1"/>
    </source>
</evidence>
<proteinExistence type="predicted"/>
<dbReference type="Proteomes" id="UP000672032">
    <property type="component" value="Chromosome 3"/>
</dbReference>
<sequence>MDAPATEAAIPTYEGLCCGSKAYRTMSCPSYGHPQPAPNKQAPRNRPKKGAPLDPEDLTRRLRAHIAQETAITQQRRAARLSMANGVYHHIPQVAALSFETTTTQEKLRQAHRLSEPLTKNLRYGESDDGVGSGHAYRKPATTLPNAQGDRASAESARNRNRNSYHWSAALDRVAEMNVERDVYRCPRRTSIFGAPGAHKSRATQRPISTGDFLTWQEKEEPTEPKEVKRDMNDRHDWTQRDERDEREEARRSMKEKIAPLMSLKLRKAKIDDGAGEEFKPKSPAWSPLRASFFGKFKRVSSSDS</sequence>
<feature type="compositionally biased region" description="Basic and acidic residues" evidence="1">
    <location>
        <begin position="217"/>
        <end position="256"/>
    </location>
</feature>
<evidence type="ECO:0000313" key="3">
    <source>
        <dbReference type="Proteomes" id="UP000672032"/>
    </source>
</evidence>
<dbReference type="AlphaFoldDB" id="A0A8A3PE25"/>
<evidence type="ECO:0000256" key="1">
    <source>
        <dbReference type="SAM" id="MobiDB-lite"/>
    </source>
</evidence>
<dbReference type="EMBL" id="CP063407">
    <property type="protein sequence ID" value="QSZ33378.1"/>
    <property type="molecule type" value="Genomic_DNA"/>
</dbReference>
<feature type="region of interest" description="Disordered" evidence="1">
    <location>
        <begin position="122"/>
        <end position="161"/>
    </location>
</feature>
<keyword evidence="3" id="KW-1185">Reference proteome</keyword>
<reference evidence="2" key="1">
    <citation type="submission" date="2020-10" db="EMBL/GenBank/DDBJ databases">
        <title>Genome Sequence of Monilinia vaccinii-corymbosi Sheds Light on Mummy Berry Disease Infection of Blueberry and Mating Type.</title>
        <authorList>
            <person name="Yow A.G."/>
            <person name="Zhang Y."/>
            <person name="Bansal K."/>
            <person name="Eacker S.M."/>
            <person name="Sullivan S."/>
            <person name="Liachko I."/>
            <person name="Cubeta M.A."/>
            <person name="Rollins J.A."/>
            <person name="Ashrafi H."/>
        </authorList>
    </citation>
    <scope>NUCLEOTIDE SEQUENCE</scope>
    <source>
        <strain evidence="2">RL-1</strain>
    </source>
</reference>
<feature type="region of interest" description="Disordered" evidence="1">
    <location>
        <begin position="215"/>
        <end position="256"/>
    </location>
</feature>
<gene>
    <name evidence="2" type="ORF">DSL72_002966</name>
</gene>
<protein>
    <submittedName>
        <fullName evidence="2">Uncharacterized protein</fullName>
    </submittedName>
</protein>
<organism evidence="2 3">
    <name type="scientific">Monilinia vaccinii-corymbosi</name>
    <dbReference type="NCBI Taxonomy" id="61207"/>
    <lineage>
        <taxon>Eukaryota</taxon>
        <taxon>Fungi</taxon>
        <taxon>Dikarya</taxon>
        <taxon>Ascomycota</taxon>
        <taxon>Pezizomycotina</taxon>
        <taxon>Leotiomycetes</taxon>
        <taxon>Helotiales</taxon>
        <taxon>Sclerotiniaceae</taxon>
        <taxon>Monilinia</taxon>
    </lineage>
</organism>
<feature type="region of interest" description="Disordered" evidence="1">
    <location>
        <begin position="30"/>
        <end position="56"/>
    </location>
</feature>
<name>A0A8A3PE25_9HELO</name>